<evidence type="ECO:0000313" key="5">
    <source>
        <dbReference type="EMBL" id="MYN53584.1"/>
    </source>
</evidence>
<gene>
    <name evidence="6" type="ORF">BHU41_04925</name>
    <name evidence="5" type="ORF">GTK63_04475</name>
    <name evidence="4" type="ORF">QP235_04815</name>
</gene>
<dbReference type="Pfam" id="PF00724">
    <property type="entry name" value="Oxidored_FMN"/>
    <property type="match status" value="1"/>
</dbReference>
<dbReference type="EMBL" id="MKXG01000012">
    <property type="protein sequence ID" value="PJZ17462.1"/>
    <property type="molecule type" value="Genomic_DNA"/>
</dbReference>
<dbReference type="CDD" id="cd04733">
    <property type="entry name" value="OYE_like_2_FMN"/>
    <property type="match status" value="1"/>
</dbReference>
<dbReference type="Proteomes" id="UP000460132">
    <property type="component" value="Unassembled WGS sequence"/>
</dbReference>
<dbReference type="GO" id="GO:0016491">
    <property type="term" value="F:oxidoreductase activity"/>
    <property type="evidence" value="ECO:0007669"/>
    <property type="project" value="UniProtKB-KW"/>
</dbReference>
<evidence type="ECO:0000313" key="8">
    <source>
        <dbReference type="Proteomes" id="UP000460132"/>
    </source>
</evidence>
<evidence type="ECO:0000313" key="6">
    <source>
        <dbReference type="EMBL" id="PJZ17462.1"/>
    </source>
</evidence>
<dbReference type="InterPro" id="IPR013785">
    <property type="entry name" value="Aldolase_TIM"/>
</dbReference>
<dbReference type="PANTHER" id="PTHR43656">
    <property type="entry name" value="BINDING OXIDOREDUCTASE, PUTATIVE (AFU_ORTHOLOGUE AFUA_2G08260)-RELATED"/>
    <property type="match status" value="1"/>
</dbReference>
<dbReference type="SUPFAM" id="SSF51395">
    <property type="entry name" value="FMN-linked oxidoreductases"/>
    <property type="match status" value="1"/>
</dbReference>
<evidence type="ECO:0000256" key="1">
    <source>
        <dbReference type="ARBA" id="ARBA00022630"/>
    </source>
</evidence>
<dbReference type="InterPro" id="IPR051799">
    <property type="entry name" value="NADH_flavin_oxidoreductase"/>
</dbReference>
<organism evidence="6 7">
    <name type="scientific">Lactobacillus crispatus</name>
    <dbReference type="NCBI Taxonomy" id="47770"/>
    <lineage>
        <taxon>Bacteria</taxon>
        <taxon>Bacillati</taxon>
        <taxon>Bacillota</taxon>
        <taxon>Bacilli</taxon>
        <taxon>Lactobacillales</taxon>
        <taxon>Lactobacillaceae</taxon>
        <taxon>Lactobacillus</taxon>
    </lineage>
</organism>
<comment type="caution">
    <text evidence="6">The sequence shown here is derived from an EMBL/GenBank/DDBJ whole genome shotgun (WGS) entry which is preliminary data.</text>
</comment>
<evidence type="ECO:0000256" key="2">
    <source>
        <dbReference type="ARBA" id="ARBA00023002"/>
    </source>
</evidence>
<dbReference type="PANTHER" id="PTHR43656:SF2">
    <property type="entry name" value="BINDING OXIDOREDUCTASE, PUTATIVE (AFU_ORTHOLOGUE AFUA_2G08260)-RELATED"/>
    <property type="match status" value="1"/>
</dbReference>
<dbReference type="GO" id="GO:0010181">
    <property type="term" value="F:FMN binding"/>
    <property type="evidence" value="ECO:0007669"/>
    <property type="project" value="InterPro"/>
</dbReference>
<dbReference type="Gene3D" id="3.20.20.70">
    <property type="entry name" value="Aldolase class I"/>
    <property type="match status" value="1"/>
</dbReference>
<dbReference type="EMBL" id="WWFF01000005">
    <property type="protein sequence ID" value="MYN53584.1"/>
    <property type="molecule type" value="Genomic_DNA"/>
</dbReference>
<evidence type="ECO:0000313" key="7">
    <source>
        <dbReference type="Proteomes" id="UP000231914"/>
    </source>
</evidence>
<protein>
    <submittedName>
        <fullName evidence="4 6">NADH oxidase</fullName>
    </submittedName>
</protein>
<dbReference type="Proteomes" id="UP000231914">
    <property type="component" value="Unassembled WGS sequence"/>
</dbReference>
<keyword evidence="2" id="KW-0560">Oxidoreductase</keyword>
<proteinExistence type="predicted"/>
<dbReference type="InterPro" id="IPR001155">
    <property type="entry name" value="OxRdtase_FMN_N"/>
</dbReference>
<dbReference type="Proteomes" id="UP001230300">
    <property type="component" value="Unassembled WGS sequence"/>
</dbReference>
<name>A0A2I1WJE9_9LACO</name>
<dbReference type="EMBL" id="JASOGN010000014">
    <property type="protein sequence ID" value="MDK6502521.1"/>
    <property type="molecule type" value="Genomic_DNA"/>
</dbReference>
<reference evidence="4" key="3">
    <citation type="submission" date="2023-05" db="EMBL/GenBank/DDBJ databases">
        <title>Cataloging the Phylogenetic Diversity of Human Bladder Bacteria.</title>
        <authorList>
            <person name="Du J."/>
        </authorList>
    </citation>
    <scope>NUCLEOTIDE SEQUENCE</scope>
    <source>
        <strain evidence="4">UMB9226</strain>
    </source>
</reference>
<dbReference type="RefSeq" id="WP_100732453.1">
    <property type="nucleotide sequence ID" value="NZ_JASOGN010000014.1"/>
</dbReference>
<dbReference type="AlphaFoldDB" id="A0A2I1WJE9"/>
<keyword evidence="1" id="KW-0285">Flavoprotein</keyword>
<accession>A0A2I1WJE9</accession>
<feature type="domain" description="NADH:flavin oxidoreductase/NADH oxidase N-terminal" evidence="3">
    <location>
        <begin position="13"/>
        <end position="331"/>
    </location>
</feature>
<sequence>MIVTQDFMLANGLSLKNRIVKAATSETMGDRTGNPTIALFNLYQKLAEGGTGLIISGNVMVDRSARGEFGNVVIDQDSNLELLKRWAKSVENHGSHFLLQLNHPGRQAPKTLNPRPVAPSAIAMTGPNAFAFNPPRALELVEIKAIVQKFAQAAELVEAAGFSGVEIHAAHGYLLNQFLSPAVNQRHDQYGGSLTNRMRIVIEIYEAIRARTKSNFTVAIKLNAADFTPNGFTAEESLKVMQELAKRGIDLIEISGGSYENPKMMGNGQGATFIEYARIAKQTVETPIIVTGGFRTEEGIETALSSGDTDLIGIARPLILQPELPKKLMNGKMQPVKINHFSTGWSWLDHRVGSLIGLAYYEQQMARLTAGKPISQPRSAWPILIKAVKEQGLQALIPRRG</sequence>
<evidence type="ECO:0000313" key="4">
    <source>
        <dbReference type="EMBL" id="MDK6502521.1"/>
    </source>
</evidence>
<reference evidence="5 8" key="2">
    <citation type="submission" date="2020-01" db="EMBL/GenBank/DDBJ databases">
        <title>Vaginal microbiome of pregnant Indian women: Insights into the genome of dominants Lactobacillus species.</title>
        <authorList>
            <person name="Das B."/>
            <person name="Mehta O."/>
            <person name="Ghosh T.S."/>
            <person name="Kothidar A."/>
            <person name="Gowtham M.R."/>
            <person name="Mitra R."/>
            <person name="Kshetrapal P."/>
            <person name="Wadhwa N."/>
            <person name="Thiruvengadam R."/>
            <person name="Nair G.B."/>
            <person name="Bhatnagar S."/>
            <person name="Pore S."/>
        </authorList>
    </citation>
    <scope>NUCLEOTIDE SEQUENCE [LARGE SCALE GENOMIC DNA]</scope>
    <source>
        <strain evidence="5 8">Indica2</strain>
    </source>
</reference>
<evidence type="ECO:0000259" key="3">
    <source>
        <dbReference type="Pfam" id="PF00724"/>
    </source>
</evidence>
<reference evidence="6 7" key="1">
    <citation type="submission" date="2016-10" db="EMBL/GenBank/DDBJ databases">
        <title>WGS of isloates from the oral cavity of healthy individuals.</title>
        <authorList>
            <person name="Sharma S."/>
            <person name="Pal V.K."/>
            <person name="Patil P.B."/>
            <person name="Korpole S."/>
            <person name="Grover V."/>
        </authorList>
    </citation>
    <scope>NUCLEOTIDE SEQUENCE [LARGE SCALE GENOMIC DNA]</scope>
    <source>
        <strain evidence="6 7">DISK12</strain>
    </source>
</reference>